<feature type="domain" description="Molybdopterin oxidoreductase N-terminal" evidence="9">
    <location>
        <begin position="52"/>
        <end position="88"/>
    </location>
</feature>
<dbReference type="InterPro" id="IPR006656">
    <property type="entry name" value="Mopterin_OxRdtase"/>
</dbReference>
<evidence type="ECO:0000256" key="6">
    <source>
        <dbReference type="SAM" id="MobiDB-lite"/>
    </source>
</evidence>
<dbReference type="CDD" id="cd02793">
    <property type="entry name" value="MopB_CT_DMSOR-BSOR-TMAOR"/>
    <property type="match status" value="1"/>
</dbReference>
<dbReference type="Gene3D" id="3.40.228.10">
    <property type="entry name" value="Dimethylsulfoxide Reductase, domain 2"/>
    <property type="match status" value="1"/>
</dbReference>
<dbReference type="Pfam" id="PF01568">
    <property type="entry name" value="Molydop_binding"/>
    <property type="match status" value="1"/>
</dbReference>
<dbReference type="GO" id="GO:0043546">
    <property type="term" value="F:molybdopterin cofactor binding"/>
    <property type="evidence" value="ECO:0007669"/>
    <property type="project" value="InterPro"/>
</dbReference>
<dbReference type="SUPFAM" id="SSF50692">
    <property type="entry name" value="ADC-like"/>
    <property type="match status" value="1"/>
</dbReference>
<dbReference type="Gene3D" id="3.90.55.10">
    <property type="entry name" value="Dimethylsulfoxide Reductase, domain 3"/>
    <property type="match status" value="1"/>
</dbReference>
<dbReference type="InterPro" id="IPR041460">
    <property type="entry name" value="Molybdopterin_N"/>
</dbReference>
<dbReference type="GO" id="GO:0009061">
    <property type="term" value="P:anaerobic respiration"/>
    <property type="evidence" value="ECO:0007669"/>
    <property type="project" value="TreeGrafter"/>
</dbReference>
<dbReference type="EC" id="1.7.2.3" evidence="10"/>
<evidence type="ECO:0000256" key="4">
    <source>
        <dbReference type="ARBA" id="ARBA00022723"/>
    </source>
</evidence>
<keyword evidence="3" id="KW-0500">Molybdenum</keyword>
<protein>
    <submittedName>
        <fullName evidence="10">Biotin sulfoxide reductase</fullName>
        <ecNumber evidence="10">1.7.2.3</ecNumber>
    </submittedName>
</protein>
<dbReference type="GO" id="GO:0030288">
    <property type="term" value="C:outer membrane-bounded periplasmic space"/>
    <property type="evidence" value="ECO:0007669"/>
    <property type="project" value="TreeGrafter"/>
</dbReference>
<reference evidence="10 11" key="1">
    <citation type="submission" date="2018-08" db="EMBL/GenBank/DDBJ databases">
        <authorList>
            <consortium name="Pathogen Informatics"/>
        </authorList>
    </citation>
    <scope>NUCLEOTIDE SEQUENCE [LARGE SCALE GENOMIC DNA]</scope>
    <source>
        <strain evidence="10 11">EuSCAPE_IT371</strain>
    </source>
</reference>
<evidence type="ECO:0000313" key="11">
    <source>
        <dbReference type="Proteomes" id="UP000257712"/>
    </source>
</evidence>
<gene>
    <name evidence="10" type="primary">dmsA_3</name>
    <name evidence="10" type="ORF">SAMEA3538780_01920</name>
</gene>
<comment type="cofactor">
    <cofactor evidence="1">
        <name>Mo-bis(molybdopterin guanine dinucleotide)</name>
        <dbReference type="ChEBI" id="CHEBI:60539"/>
    </cofactor>
</comment>
<evidence type="ECO:0000256" key="3">
    <source>
        <dbReference type="ARBA" id="ARBA00022505"/>
    </source>
</evidence>
<keyword evidence="4" id="KW-0479">Metal-binding</keyword>
<dbReference type="AlphaFoldDB" id="A0A6C2VF56"/>
<dbReference type="EMBL" id="UJZG01000004">
    <property type="protein sequence ID" value="SXD92893.1"/>
    <property type="molecule type" value="Genomic_DNA"/>
</dbReference>
<evidence type="ECO:0000256" key="2">
    <source>
        <dbReference type="ARBA" id="ARBA00010312"/>
    </source>
</evidence>
<dbReference type="Pfam" id="PF18364">
    <property type="entry name" value="Molybdopterin_N"/>
    <property type="match status" value="1"/>
</dbReference>
<sequence length="810" mass="89961">MQVIAWANTFFSRVMSGWDGDISVISSIYFNEFLAEKNAGAMKKQHNYTVMHWGTWQVESQEGDIVAVNPVPWDKNPSRIGQSLPDAVTSQTRIRRPAVRAGYLQQGPASREGRGKEPFVEVSWEVALDLLARELRSVKARCGNEAIYGGSYGWASAGRFHHAQSQLHRFLKGFGGYTASTNTYSSAAGERILPHILGPLSPLHRQHTHFSELARECQLFVAIGGLPLRNAQVNGGGANDHMLQYWLDKMQANGARFINISPVRNDLSAVADAEWLAIRPGTDTALLLTLSYVLISESLYDQAFVASHTVGFAHYRAYLLGEHDGVAKTPAWAAAITGLDAQRIADLAREMARHRTMVNISWSVQRARQGEQAYWATVALTALLGQIGTPGGGLGFGYACTNLAGAVRKAFSGPRLPAGENAVDSVIPVARLSDMLLHPGEVYEFDGQQRRYPDIRLVYWAGGNAFHHHQDLNRLCEAWRRPETVVVHEQYWTAQAKFSDIVLPATTSLEREDIGCGGHDGFMIAMSAQIPPVGEARDDYAIFCDLAERLGFGEQFSEGRDAGQWLRHLYEESRPRAEEEDITLPSFEAFWQQGVLEYSAPERPQIFLADFRADPQRYPLTTPSGKIELFSATVAGFGYRECPGHPWWDEEEAARQRQEAARWPLHLLSSQPRARLHSQYDHGSVSRATKIQGREPLWMHPSDAQARDIREGCVVKVYNDRGAILAGVHLSEQILPGVVQMSTGAWYDPLDPKEKGSLDKHGNPNVLTEDRGSSRLGQGCSAQSCWVEIAPWREELPPITAFDPPTFIAL</sequence>
<keyword evidence="5 10" id="KW-0560">Oxidoreductase</keyword>
<dbReference type="Gene3D" id="3.40.50.740">
    <property type="match status" value="1"/>
</dbReference>
<feature type="compositionally biased region" description="Basic and acidic residues" evidence="6">
    <location>
        <begin position="750"/>
        <end position="773"/>
    </location>
</feature>
<dbReference type="GO" id="GO:0030151">
    <property type="term" value="F:molybdenum ion binding"/>
    <property type="evidence" value="ECO:0007669"/>
    <property type="project" value="TreeGrafter"/>
</dbReference>
<feature type="domain" description="Molybdopterin dinucleotide-binding" evidence="8">
    <location>
        <begin position="665"/>
        <end position="785"/>
    </location>
</feature>
<feature type="region of interest" description="Disordered" evidence="6">
    <location>
        <begin position="750"/>
        <end position="776"/>
    </location>
</feature>
<dbReference type="InterPro" id="IPR006657">
    <property type="entry name" value="MoPterin_dinucl-bd_dom"/>
</dbReference>
<dbReference type="PANTHER" id="PTHR43742:SF10">
    <property type="entry name" value="TRIMETHYLAMINE-N-OXIDE REDUCTASE 2"/>
    <property type="match status" value="1"/>
</dbReference>
<dbReference type="GO" id="GO:0009055">
    <property type="term" value="F:electron transfer activity"/>
    <property type="evidence" value="ECO:0007669"/>
    <property type="project" value="TreeGrafter"/>
</dbReference>
<dbReference type="InterPro" id="IPR041954">
    <property type="entry name" value="CT_DMSOR/BSOR/TMAOR"/>
</dbReference>
<evidence type="ECO:0000256" key="5">
    <source>
        <dbReference type="ARBA" id="ARBA00023002"/>
    </source>
</evidence>
<organism evidence="10 11">
    <name type="scientific">Klebsiella quasivariicola</name>
    <dbReference type="NCBI Taxonomy" id="2026240"/>
    <lineage>
        <taxon>Bacteria</taxon>
        <taxon>Pseudomonadati</taxon>
        <taxon>Pseudomonadota</taxon>
        <taxon>Gammaproteobacteria</taxon>
        <taxon>Enterobacterales</taxon>
        <taxon>Enterobacteriaceae</taxon>
        <taxon>Klebsiella/Raoultella group</taxon>
        <taxon>Klebsiella</taxon>
        <taxon>Klebsiella pneumoniae complex</taxon>
    </lineage>
</organism>
<evidence type="ECO:0000259" key="7">
    <source>
        <dbReference type="Pfam" id="PF00384"/>
    </source>
</evidence>
<dbReference type="SUPFAM" id="SSF53706">
    <property type="entry name" value="Formate dehydrogenase/DMSO reductase, domains 1-3"/>
    <property type="match status" value="1"/>
</dbReference>
<evidence type="ECO:0000259" key="8">
    <source>
        <dbReference type="Pfam" id="PF01568"/>
    </source>
</evidence>
<accession>A0A6C2VF56</accession>
<accession>A0A6I7KY54</accession>
<dbReference type="GO" id="GO:0050626">
    <property type="term" value="F:trimethylamine-N-oxide reductase (cytochrome c) activity"/>
    <property type="evidence" value="ECO:0007669"/>
    <property type="project" value="UniProtKB-EC"/>
</dbReference>
<dbReference type="Gene3D" id="2.40.40.20">
    <property type="match status" value="1"/>
</dbReference>
<comment type="similarity">
    <text evidence="2">Belongs to the prokaryotic molybdopterin-containing oxidoreductase family.</text>
</comment>
<comment type="caution">
    <text evidence="10">The sequence shown here is derived from an EMBL/GenBank/DDBJ whole genome shotgun (WGS) entry which is preliminary data.</text>
</comment>
<dbReference type="InterPro" id="IPR009010">
    <property type="entry name" value="Asp_de-COase-like_dom_sf"/>
</dbReference>
<name>A0A6C2VF56_9ENTR</name>
<dbReference type="Proteomes" id="UP000257712">
    <property type="component" value="Unassembled WGS sequence"/>
</dbReference>
<evidence type="ECO:0000313" key="10">
    <source>
        <dbReference type="EMBL" id="SXD92893.1"/>
    </source>
</evidence>
<evidence type="ECO:0000259" key="9">
    <source>
        <dbReference type="Pfam" id="PF18364"/>
    </source>
</evidence>
<dbReference type="Pfam" id="PF00384">
    <property type="entry name" value="Molybdopterin"/>
    <property type="match status" value="1"/>
</dbReference>
<dbReference type="PANTHER" id="PTHR43742">
    <property type="entry name" value="TRIMETHYLAMINE-N-OXIDE REDUCTASE"/>
    <property type="match status" value="1"/>
</dbReference>
<dbReference type="InterPro" id="IPR050612">
    <property type="entry name" value="Prok_Mopterin_Oxidored"/>
</dbReference>
<proteinExistence type="inferred from homology"/>
<feature type="domain" description="Molybdopterin oxidoreductase" evidence="7">
    <location>
        <begin position="93"/>
        <end position="549"/>
    </location>
</feature>
<evidence type="ECO:0000256" key="1">
    <source>
        <dbReference type="ARBA" id="ARBA00001942"/>
    </source>
</evidence>